<sequence length="83" mass="9174">MPFHVRPKNEEMSKNGRKVQSHCLGTQLESLEWSDLGKNVHRTSSAKRLNGCSIVAEGVLSGADRDPLTRKGPFTRPEIDSQG</sequence>
<dbReference type="Proteomes" id="UP000499080">
    <property type="component" value="Unassembled WGS sequence"/>
</dbReference>
<accession>A0A4Y2X4G0</accession>
<dbReference type="AlphaFoldDB" id="A0A4Y2X4G0"/>
<evidence type="ECO:0000313" key="2">
    <source>
        <dbReference type="EMBL" id="GBL58798.1"/>
    </source>
</evidence>
<proteinExistence type="predicted"/>
<evidence type="ECO:0000313" key="3">
    <source>
        <dbReference type="EMBL" id="GBO42892.1"/>
    </source>
</evidence>
<evidence type="ECO:0000256" key="1">
    <source>
        <dbReference type="SAM" id="MobiDB-lite"/>
    </source>
</evidence>
<dbReference type="EMBL" id="BGPR01076010">
    <property type="protein sequence ID" value="GBL58798.1"/>
    <property type="molecule type" value="Genomic_DNA"/>
</dbReference>
<gene>
    <name evidence="2" type="ORF">AVEN_139027_1</name>
    <name evidence="3" type="ORF">AVEN_183061_1</name>
</gene>
<protein>
    <submittedName>
        <fullName evidence="3">Uncharacterized protein</fullName>
    </submittedName>
</protein>
<organism evidence="3 4">
    <name type="scientific">Araneus ventricosus</name>
    <name type="common">Orbweaver spider</name>
    <name type="synonym">Epeira ventricosa</name>
    <dbReference type="NCBI Taxonomy" id="182803"/>
    <lineage>
        <taxon>Eukaryota</taxon>
        <taxon>Metazoa</taxon>
        <taxon>Ecdysozoa</taxon>
        <taxon>Arthropoda</taxon>
        <taxon>Chelicerata</taxon>
        <taxon>Arachnida</taxon>
        <taxon>Araneae</taxon>
        <taxon>Araneomorphae</taxon>
        <taxon>Entelegynae</taxon>
        <taxon>Araneoidea</taxon>
        <taxon>Araneidae</taxon>
        <taxon>Araneus</taxon>
    </lineage>
</organism>
<feature type="region of interest" description="Disordered" evidence="1">
    <location>
        <begin position="63"/>
        <end position="83"/>
    </location>
</feature>
<dbReference type="EMBL" id="BGPR01069160">
    <property type="protein sequence ID" value="GBO42892.1"/>
    <property type="molecule type" value="Genomic_DNA"/>
</dbReference>
<name>A0A4Y2X4G0_ARAVE</name>
<comment type="caution">
    <text evidence="3">The sequence shown here is derived from an EMBL/GenBank/DDBJ whole genome shotgun (WGS) entry which is preliminary data.</text>
</comment>
<evidence type="ECO:0000313" key="4">
    <source>
        <dbReference type="Proteomes" id="UP000499080"/>
    </source>
</evidence>
<keyword evidence="4" id="KW-1185">Reference proteome</keyword>
<reference evidence="3 4" key="1">
    <citation type="journal article" date="2019" name="Sci. Rep.">
        <title>Orb-weaving spider Araneus ventricosus genome elucidates the spidroin gene catalogue.</title>
        <authorList>
            <person name="Kono N."/>
            <person name="Nakamura H."/>
            <person name="Ohtoshi R."/>
            <person name="Moran D.A.P."/>
            <person name="Shinohara A."/>
            <person name="Yoshida Y."/>
            <person name="Fujiwara M."/>
            <person name="Mori M."/>
            <person name="Tomita M."/>
            <person name="Arakawa K."/>
        </authorList>
    </citation>
    <scope>NUCLEOTIDE SEQUENCE [LARGE SCALE GENOMIC DNA]</scope>
</reference>